<evidence type="ECO:0000313" key="12">
    <source>
        <dbReference type="EMBL" id="KAL2735176.1"/>
    </source>
</evidence>
<dbReference type="AlphaFoldDB" id="A0ABD2BQW8"/>
<dbReference type="EMBL" id="JAUDFV010000064">
    <property type="protein sequence ID" value="KAL2735176.1"/>
    <property type="molecule type" value="Genomic_DNA"/>
</dbReference>
<dbReference type="GO" id="GO:0005634">
    <property type="term" value="C:nucleus"/>
    <property type="evidence" value="ECO:0007669"/>
    <property type="project" value="UniProtKB-SubCell"/>
</dbReference>
<comment type="subcellular location">
    <subcellularLocation>
        <location evidence="3">Chromosome</location>
    </subcellularLocation>
    <subcellularLocation>
        <location evidence="2">Nucleus</location>
    </subcellularLocation>
</comment>
<dbReference type="Gene3D" id="1.10.20.10">
    <property type="entry name" value="Histone, subunit A"/>
    <property type="match status" value="1"/>
</dbReference>
<comment type="subunit">
    <text evidence="10">The nucleosome is a histone octamer containing two molecules each of H2A, H2B, H3 and H4 assembled in one H3-H4 heterotetramer and two H2A-H2B heterodimers. The octamer wraps approximately 147 bp of DNA.</text>
</comment>
<dbReference type="PRINTS" id="PR00623">
    <property type="entry name" value="HISTONEH4"/>
</dbReference>
<comment type="function">
    <text evidence="1 10">Core component of nucleosome. Nucleosomes wrap and compact DNA into chromatin, limiting DNA accessibility to the cellular machineries which require DNA as a template. Histones thereby play a central role in transcription regulation, DNA repair, DNA replication and chromosomal stability. DNA accessibility is regulated via a complex set of post-translational modifications of histones, also called histone code, and nucleosome remodeling.</text>
</comment>
<accession>A0ABD2BQW8</accession>
<evidence type="ECO:0000259" key="11">
    <source>
        <dbReference type="Pfam" id="PF15511"/>
    </source>
</evidence>
<dbReference type="CDD" id="cd22912">
    <property type="entry name" value="HFD_H4"/>
    <property type="match status" value="1"/>
</dbReference>
<evidence type="ECO:0000313" key="13">
    <source>
        <dbReference type="Proteomes" id="UP001607302"/>
    </source>
</evidence>
<dbReference type="InterPro" id="IPR001951">
    <property type="entry name" value="Histone_H4"/>
</dbReference>
<keyword evidence="6 10" id="KW-0158">Chromosome</keyword>
<evidence type="ECO:0000256" key="8">
    <source>
        <dbReference type="ARBA" id="ARBA00023242"/>
    </source>
</evidence>
<evidence type="ECO:0000256" key="9">
    <source>
        <dbReference type="ARBA" id="ARBA00023269"/>
    </source>
</evidence>
<keyword evidence="7 10" id="KW-0238">DNA-binding</keyword>
<evidence type="ECO:0000256" key="2">
    <source>
        <dbReference type="ARBA" id="ARBA00004123"/>
    </source>
</evidence>
<proteinExistence type="inferred from homology"/>
<protein>
    <recommendedName>
        <fullName evidence="5 10">Histone H4</fullName>
    </recommendedName>
</protein>
<dbReference type="SUPFAM" id="SSF47113">
    <property type="entry name" value="Histone-fold"/>
    <property type="match status" value="1"/>
</dbReference>
<evidence type="ECO:0000256" key="5">
    <source>
        <dbReference type="ARBA" id="ARBA00020836"/>
    </source>
</evidence>
<dbReference type="GO" id="GO:0000786">
    <property type="term" value="C:nucleosome"/>
    <property type="evidence" value="ECO:0007669"/>
    <property type="project" value="UniProtKB-KW"/>
</dbReference>
<dbReference type="GO" id="GO:0003677">
    <property type="term" value="F:DNA binding"/>
    <property type="evidence" value="ECO:0007669"/>
    <property type="project" value="UniProtKB-KW"/>
</dbReference>
<gene>
    <name evidence="12" type="ORF">V1478_002816</name>
</gene>
<reference evidence="12 13" key="1">
    <citation type="journal article" date="2024" name="Ann. Entomol. Soc. Am.">
        <title>Genomic analyses of the southern and eastern yellowjacket wasps (Hymenoptera: Vespidae) reveal evolutionary signatures of social life.</title>
        <authorList>
            <person name="Catto M.A."/>
            <person name="Caine P.B."/>
            <person name="Orr S.E."/>
            <person name="Hunt B.G."/>
            <person name="Goodisman M.A.D."/>
        </authorList>
    </citation>
    <scope>NUCLEOTIDE SEQUENCE [LARGE SCALE GENOMIC DNA]</scope>
    <source>
        <strain evidence="12">233</strain>
        <tissue evidence="12">Head and thorax</tissue>
    </source>
</reference>
<dbReference type="PANTHER" id="PTHR10484">
    <property type="entry name" value="HISTONE H4"/>
    <property type="match status" value="1"/>
</dbReference>
<evidence type="ECO:0000256" key="6">
    <source>
        <dbReference type="ARBA" id="ARBA00022454"/>
    </source>
</evidence>
<comment type="caution">
    <text evidence="12">The sequence shown here is derived from an EMBL/GenBank/DDBJ whole genome shotgun (WGS) entry which is preliminary data.</text>
</comment>
<organism evidence="12 13">
    <name type="scientific">Vespula squamosa</name>
    <name type="common">Southern yellow jacket</name>
    <name type="synonym">Wasp</name>
    <dbReference type="NCBI Taxonomy" id="30214"/>
    <lineage>
        <taxon>Eukaryota</taxon>
        <taxon>Metazoa</taxon>
        <taxon>Ecdysozoa</taxon>
        <taxon>Arthropoda</taxon>
        <taxon>Hexapoda</taxon>
        <taxon>Insecta</taxon>
        <taxon>Pterygota</taxon>
        <taxon>Neoptera</taxon>
        <taxon>Endopterygota</taxon>
        <taxon>Hymenoptera</taxon>
        <taxon>Apocrita</taxon>
        <taxon>Aculeata</taxon>
        <taxon>Vespoidea</taxon>
        <taxon>Vespidae</taxon>
        <taxon>Vespinae</taxon>
        <taxon>Vespula</taxon>
    </lineage>
</organism>
<comment type="similarity">
    <text evidence="4 10">Belongs to the histone H4 family.</text>
</comment>
<evidence type="ECO:0000256" key="7">
    <source>
        <dbReference type="ARBA" id="ARBA00023125"/>
    </source>
</evidence>
<evidence type="ECO:0000256" key="10">
    <source>
        <dbReference type="RuleBase" id="RU000528"/>
    </source>
</evidence>
<sequence length="111" mass="13316">MYTILCRISPLPTILKNSFMLHVSTNDNETREVLKVFLENVIRNAVTYTRHAKRKTVTTMDVIYALKRQRRILWIWWLKTAIGADRSHFKDILFSQSFHGQLFWNEKFLKD</sequence>
<dbReference type="Pfam" id="PF15511">
    <property type="entry name" value="CENP-T_C"/>
    <property type="match status" value="1"/>
</dbReference>
<dbReference type="InterPro" id="IPR035425">
    <property type="entry name" value="CENP-T/H4_C"/>
</dbReference>
<evidence type="ECO:0000256" key="1">
    <source>
        <dbReference type="ARBA" id="ARBA00002001"/>
    </source>
</evidence>
<keyword evidence="9 10" id="KW-0544">Nucleosome core</keyword>
<dbReference type="SMART" id="SM00417">
    <property type="entry name" value="H4"/>
    <property type="match status" value="1"/>
</dbReference>
<evidence type="ECO:0000256" key="3">
    <source>
        <dbReference type="ARBA" id="ARBA00004286"/>
    </source>
</evidence>
<dbReference type="InterPro" id="IPR009072">
    <property type="entry name" value="Histone-fold"/>
</dbReference>
<evidence type="ECO:0000256" key="4">
    <source>
        <dbReference type="ARBA" id="ARBA00006564"/>
    </source>
</evidence>
<dbReference type="Proteomes" id="UP001607302">
    <property type="component" value="Unassembled WGS sequence"/>
</dbReference>
<feature type="domain" description="CENP-T/Histone H4 histone fold" evidence="11">
    <location>
        <begin position="33"/>
        <end position="72"/>
    </location>
</feature>
<name>A0ABD2BQW8_VESSQ</name>
<keyword evidence="8 10" id="KW-0539">Nucleus</keyword>
<keyword evidence="13" id="KW-1185">Reference proteome</keyword>